<evidence type="ECO:0000313" key="6">
    <source>
        <dbReference type="EMBL" id="ETX13771.1"/>
    </source>
</evidence>
<dbReference type="GO" id="GO:0008234">
    <property type="term" value="F:cysteine-type peptidase activity"/>
    <property type="evidence" value="ECO:0007669"/>
    <property type="project" value="UniProtKB-KW"/>
</dbReference>
<dbReference type="GO" id="GO:0006508">
    <property type="term" value="P:proteolysis"/>
    <property type="evidence" value="ECO:0007669"/>
    <property type="project" value="UniProtKB-KW"/>
</dbReference>
<keyword evidence="2" id="KW-0645">Protease</keyword>
<dbReference type="Gene3D" id="3.90.1720.10">
    <property type="entry name" value="endopeptidase domain like (from Nostoc punctiforme)"/>
    <property type="match status" value="1"/>
</dbReference>
<gene>
    <name evidence="6" type="ORF">OCH239_06795</name>
</gene>
<dbReference type="PANTHER" id="PTHR47359:SF3">
    <property type="entry name" value="NLP_P60 DOMAIN-CONTAINING PROTEIN-RELATED"/>
    <property type="match status" value="1"/>
</dbReference>
<organism evidence="6 7">
    <name type="scientific">Roseivivax halodurans JCM 10272</name>
    <dbReference type="NCBI Taxonomy" id="1449350"/>
    <lineage>
        <taxon>Bacteria</taxon>
        <taxon>Pseudomonadati</taxon>
        <taxon>Pseudomonadota</taxon>
        <taxon>Alphaproteobacteria</taxon>
        <taxon>Rhodobacterales</taxon>
        <taxon>Roseobacteraceae</taxon>
        <taxon>Roseivivax</taxon>
    </lineage>
</organism>
<dbReference type="InterPro" id="IPR051794">
    <property type="entry name" value="PG_Endopeptidase_C40"/>
</dbReference>
<keyword evidence="4" id="KW-0788">Thiol protease</keyword>
<sequence length="275" mass="29661">MDRRTTPANARVAAAYLRGKLAAMSYVEGTPARVTAPVADLDYSPEGPRDRQVLMGAALTIYERVGRHAFVQAEADEYVGYVRADAIGVSPAPTHRVSARATHVYPEPDMKVTERMSLSLGSLVTMTGERKRFAETPLGFIPLQHLRAADDFETDPVTVAERLIGTPYLWGGNSAFGIDCSGLVQIGCQACGIPCPGDSDLQEAAMGEALDAEAELRRGDLLFWKGHVGWMADGKTLLHANAHAMAVAYEPVEGAIERIRTQGDGPVTRRARLAL</sequence>
<comment type="caution">
    <text evidence="6">The sequence shown here is derived from an EMBL/GenBank/DDBJ whole genome shotgun (WGS) entry which is preliminary data.</text>
</comment>
<dbReference type="Pfam" id="PF00877">
    <property type="entry name" value="NLPC_P60"/>
    <property type="match status" value="1"/>
</dbReference>
<protein>
    <recommendedName>
        <fullName evidence="5">NlpC/P60 domain-containing protein</fullName>
    </recommendedName>
</protein>
<feature type="domain" description="NlpC/P60" evidence="5">
    <location>
        <begin position="150"/>
        <end position="274"/>
    </location>
</feature>
<keyword evidence="3" id="KW-0378">Hydrolase</keyword>
<reference evidence="6 7" key="1">
    <citation type="submission" date="2014-01" db="EMBL/GenBank/DDBJ databases">
        <title>Roseivivax halodurans JCM 10272 Genome Sequencing.</title>
        <authorList>
            <person name="Lai Q."/>
            <person name="Li G."/>
            <person name="Shao Z."/>
        </authorList>
    </citation>
    <scope>NUCLEOTIDE SEQUENCE [LARGE SCALE GENOMIC DNA]</scope>
    <source>
        <strain evidence="6 7">JCM 10272</strain>
    </source>
</reference>
<accession>X7EEX1</accession>
<dbReference type="PANTHER" id="PTHR47359">
    <property type="entry name" value="PEPTIDOGLYCAN DL-ENDOPEPTIDASE CWLO"/>
    <property type="match status" value="1"/>
</dbReference>
<proteinExistence type="inferred from homology"/>
<dbReference type="Pfam" id="PF18348">
    <property type="entry name" value="SH3_16"/>
    <property type="match status" value="1"/>
</dbReference>
<evidence type="ECO:0000256" key="1">
    <source>
        <dbReference type="ARBA" id="ARBA00007074"/>
    </source>
</evidence>
<dbReference type="eggNOG" id="COG0791">
    <property type="taxonomic scope" value="Bacteria"/>
</dbReference>
<dbReference type="Proteomes" id="UP000022447">
    <property type="component" value="Unassembled WGS sequence"/>
</dbReference>
<dbReference type="InterPro" id="IPR041382">
    <property type="entry name" value="SH3_16"/>
</dbReference>
<evidence type="ECO:0000256" key="3">
    <source>
        <dbReference type="ARBA" id="ARBA00022801"/>
    </source>
</evidence>
<dbReference type="EMBL" id="JALZ01000018">
    <property type="protein sequence ID" value="ETX13771.1"/>
    <property type="molecule type" value="Genomic_DNA"/>
</dbReference>
<evidence type="ECO:0000313" key="7">
    <source>
        <dbReference type="Proteomes" id="UP000022447"/>
    </source>
</evidence>
<dbReference type="OrthoDB" id="9813368at2"/>
<name>X7EEX1_9RHOB</name>
<evidence type="ECO:0000256" key="2">
    <source>
        <dbReference type="ARBA" id="ARBA00022670"/>
    </source>
</evidence>
<evidence type="ECO:0000256" key="4">
    <source>
        <dbReference type="ARBA" id="ARBA00022807"/>
    </source>
</evidence>
<dbReference type="STRING" id="1449350.OCH239_06795"/>
<dbReference type="PROSITE" id="PS51935">
    <property type="entry name" value="NLPC_P60"/>
    <property type="match status" value="1"/>
</dbReference>
<comment type="similarity">
    <text evidence="1">Belongs to the peptidase C40 family.</text>
</comment>
<dbReference type="InterPro" id="IPR000064">
    <property type="entry name" value="NLP_P60_dom"/>
</dbReference>
<dbReference type="AlphaFoldDB" id="X7EEX1"/>
<dbReference type="InterPro" id="IPR038765">
    <property type="entry name" value="Papain-like_cys_pep_sf"/>
</dbReference>
<dbReference type="SUPFAM" id="SSF54001">
    <property type="entry name" value="Cysteine proteinases"/>
    <property type="match status" value="1"/>
</dbReference>
<evidence type="ECO:0000259" key="5">
    <source>
        <dbReference type="PROSITE" id="PS51935"/>
    </source>
</evidence>
<keyword evidence="7" id="KW-1185">Reference proteome</keyword>